<reference evidence="1 2" key="1">
    <citation type="submission" date="2017-05" db="EMBL/GenBank/DDBJ databases">
        <authorList>
            <person name="Song R."/>
            <person name="Chenine A.L."/>
            <person name="Ruprecht R.M."/>
        </authorList>
    </citation>
    <scope>NUCLEOTIDE SEQUENCE [LARGE SCALE GENOMIC DNA]</scope>
    <source>
        <strain evidence="1 2">S567_C10_BS</strain>
    </source>
</reference>
<dbReference type="InterPro" id="IPR010982">
    <property type="entry name" value="Lambda_DNA-bd_dom_sf"/>
</dbReference>
<proteinExistence type="predicted"/>
<dbReference type="RefSeq" id="WP_063837809.1">
    <property type="nucleotide sequence ID" value="NZ_CP033833.1"/>
</dbReference>
<dbReference type="Pfam" id="PF09048">
    <property type="entry name" value="Cro"/>
    <property type="match status" value="1"/>
</dbReference>
<dbReference type="GO" id="GO:0003677">
    <property type="term" value="F:DNA binding"/>
    <property type="evidence" value="ECO:0007669"/>
    <property type="project" value="InterPro"/>
</dbReference>
<comment type="caution">
    <text evidence="1">The sequence shown here is derived from an EMBL/GenBank/DDBJ whole genome shotgun (WGS) entry which is preliminary data.</text>
</comment>
<dbReference type="EMBL" id="NFFZ01000025">
    <property type="protein sequence ID" value="OTI55851.1"/>
    <property type="molecule type" value="Genomic_DNA"/>
</dbReference>
<evidence type="ECO:0000313" key="2">
    <source>
        <dbReference type="Proteomes" id="UP000194857"/>
    </source>
</evidence>
<name>A0A241XIE1_PSEAI</name>
<accession>A0A241XIE1</accession>
<sequence>MQTQTLAEFVGRFGQEGAAQALGASQAAISKALRSKRLIIVAPAMGGGFEATELKRFPSGGGRPRAVPSVPMATSSADLEPILPSDSHLVQCADAAVQASSVGGEQ</sequence>
<organism evidence="1 2">
    <name type="scientific">Pseudomonas aeruginosa</name>
    <dbReference type="NCBI Taxonomy" id="287"/>
    <lineage>
        <taxon>Bacteria</taxon>
        <taxon>Pseudomonadati</taxon>
        <taxon>Pseudomonadota</taxon>
        <taxon>Gammaproteobacteria</taxon>
        <taxon>Pseudomonadales</taxon>
        <taxon>Pseudomonadaceae</taxon>
        <taxon>Pseudomonas</taxon>
    </lineage>
</organism>
<protein>
    <recommendedName>
        <fullName evidence="3">Cro/Cl family transcriptional regulator</fullName>
    </recommendedName>
</protein>
<dbReference type="Proteomes" id="UP000194857">
    <property type="component" value="Unassembled WGS sequence"/>
</dbReference>
<evidence type="ECO:0000313" key="1">
    <source>
        <dbReference type="EMBL" id="OTI55851.1"/>
    </source>
</evidence>
<dbReference type="Gene3D" id="3.30.240.10">
    <property type="entry name" value="CRO Repressor"/>
    <property type="match status" value="1"/>
</dbReference>
<dbReference type="SUPFAM" id="SSF47413">
    <property type="entry name" value="lambda repressor-like DNA-binding domains"/>
    <property type="match status" value="1"/>
</dbReference>
<dbReference type="AlphaFoldDB" id="A0A241XIE1"/>
<gene>
    <name evidence="1" type="ORF">CAZ10_31635</name>
</gene>
<dbReference type="InterPro" id="IPR000655">
    <property type="entry name" value="Cro-like"/>
</dbReference>
<dbReference type="InterPro" id="IPR038202">
    <property type="entry name" value="Cro_sf"/>
</dbReference>
<dbReference type="GO" id="GO:0006355">
    <property type="term" value="P:regulation of DNA-templated transcription"/>
    <property type="evidence" value="ECO:0007669"/>
    <property type="project" value="InterPro"/>
</dbReference>
<evidence type="ECO:0008006" key="3">
    <source>
        <dbReference type="Google" id="ProtNLM"/>
    </source>
</evidence>